<dbReference type="PANTHER" id="PTHR23026">
    <property type="entry name" value="NADPH NITROREDUCTASE"/>
    <property type="match status" value="1"/>
</dbReference>
<dbReference type="InterPro" id="IPR000415">
    <property type="entry name" value="Nitroreductase-like"/>
</dbReference>
<dbReference type="EMBL" id="ANBP01000001">
    <property type="protein sequence ID" value="KAB7759997.1"/>
    <property type="molecule type" value="Genomic_DNA"/>
</dbReference>
<dbReference type="Proteomes" id="UP000325690">
    <property type="component" value="Unassembled WGS sequence"/>
</dbReference>
<dbReference type="InterPro" id="IPR050627">
    <property type="entry name" value="Nitroreductase/BluB"/>
</dbReference>
<evidence type="ECO:0000313" key="3">
    <source>
        <dbReference type="Proteomes" id="UP000325690"/>
    </source>
</evidence>
<dbReference type="Gene3D" id="3.40.109.10">
    <property type="entry name" value="NADH Oxidase"/>
    <property type="match status" value="2"/>
</dbReference>
<keyword evidence="3" id="KW-1185">Reference proteome</keyword>
<protein>
    <submittedName>
        <fullName evidence="2">NAD(P)H nitroreductase</fullName>
    </submittedName>
</protein>
<evidence type="ECO:0000313" key="2">
    <source>
        <dbReference type="EMBL" id="KAB7759997.1"/>
    </source>
</evidence>
<comment type="caution">
    <text evidence="2">The sequence shown here is derived from an EMBL/GenBank/DDBJ whole genome shotgun (WGS) entry which is preliminary data.</text>
</comment>
<sequence length="342" mass="37851">MEPTPVDTEVLTSALRVACRAPSLHNTQPWHWVIDADAVHLFLDKSRVLYATDHSGREALLSCGAVLDHFVVAMAAAGWRAHIDRYPNPNNRLHLAAITFRPLNFVTEGHRRRADAIMDRRTDRLPFAAPADWDSVADHLRRNNESDLVRIDVVPDELRPELAQASKLTESLRLYDSSYHEEMRWWTAPYGSAEGIPRDLLPTAAESERVEIARDFPLTSAGRDRRYAYGHDQSKVVVLSTPDDEPLSVLRCGETLSAVLLDATMAGLATCTLTHLTELHASREIVASLIGGTVTDGPVVPQVLIRVGRAPAMEQTPTTPRRPLNEVVEIRRSSDGTVGSPS</sequence>
<dbReference type="AlphaFoldDB" id="A0A5N5VGR0"/>
<dbReference type="GeneID" id="74304584"/>
<dbReference type="GO" id="GO:0016491">
    <property type="term" value="F:oxidoreductase activity"/>
    <property type="evidence" value="ECO:0007669"/>
    <property type="project" value="InterPro"/>
</dbReference>
<proteinExistence type="predicted"/>
<gene>
    <name evidence="2" type="ORF">MPHL21000_02935</name>
</gene>
<evidence type="ECO:0000256" key="1">
    <source>
        <dbReference type="SAM" id="MobiDB-lite"/>
    </source>
</evidence>
<dbReference type="PANTHER" id="PTHR23026:SF123">
    <property type="entry name" value="NAD(P)H NITROREDUCTASE RV3131-RELATED"/>
    <property type="match status" value="1"/>
</dbReference>
<dbReference type="NCBIfam" id="NF047509">
    <property type="entry name" value="Rv3131_FMN_oxido"/>
    <property type="match status" value="1"/>
</dbReference>
<name>A0A5N5VGR0_MYCPH</name>
<dbReference type="RefSeq" id="WP_003890755.1">
    <property type="nucleotide sequence ID" value="NZ_ANBO01000001.1"/>
</dbReference>
<feature type="region of interest" description="Disordered" evidence="1">
    <location>
        <begin position="311"/>
        <end position="342"/>
    </location>
</feature>
<accession>A0A5N5VGR0</accession>
<reference evidence="2 3" key="1">
    <citation type="submission" date="2012-10" db="EMBL/GenBank/DDBJ databases">
        <title>The draft sequence of the Mycobacterium pheli genome.</title>
        <authorList>
            <person name="Pettersson B.M.F."/>
            <person name="Das S."/>
            <person name="Dasgupta S."/>
            <person name="Bhattacharya A."/>
            <person name="Kirsebom L.A."/>
        </authorList>
    </citation>
    <scope>NUCLEOTIDE SEQUENCE [LARGE SCALE GENOMIC DNA]</scope>
    <source>
        <strain evidence="2 3">CCUG 21000</strain>
    </source>
</reference>
<dbReference type="SUPFAM" id="SSF55469">
    <property type="entry name" value="FMN-dependent nitroreductase-like"/>
    <property type="match status" value="2"/>
</dbReference>
<organism evidence="2 3">
    <name type="scientific">Mycolicibacterium phlei DSM 43239 = CCUG 21000</name>
    <dbReference type="NCBI Taxonomy" id="1226750"/>
    <lineage>
        <taxon>Bacteria</taxon>
        <taxon>Bacillati</taxon>
        <taxon>Actinomycetota</taxon>
        <taxon>Actinomycetes</taxon>
        <taxon>Mycobacteriales</taxon>
        <taxon>Mycobacteriaceae</taxon>
        <taxon>Mycolicibacterium</taxon>
    </lineage>
</organism>